<dbReference type="InterPro" id="IPR000160">
    <property type="entry name" value="GGDEF_dom"/>
</dbReference>
<dbReference type="InterPro" id="IPR043128">
    <property type="entry name" value="Rev_trsase/Diguanyl_cyclase"/>
</dbReference>
<proteinExistence type="predicted"/>
<dbReference type="PROSITE" id="PS50887">
    <property type="entry name" value="GGDEF"/>
    <property type="match status" value="1"/>
</dbReference>
<organism evidence="2">
    <name type="scientific">bioreactor metagenome</name>
    <dbReference type="NCBI Taxonomy" id="1076179"/>
    <lineage>
        <taxon>unclassified sequences</taxon>
        <taxon>metagenomes</taxon>
        <taxon>ecological metagenomes</taxon>
    </lineage>
</organism>
<sequence length="90" mass="10295">MASRIDKVANDEMMVFRIGGDEFALISGLYDYESVVRLSEQVLAKNGETIDYEGQKLPLSLWCGVTQIPESLRYSEFFTDMHHTIDKSKE</sequence>
<dbReference type="AlphaFoldDB" id="A0A645HVP2"/>
<name>A0A645HVP2_9ZZZZ</name>
<dbReference type="SUPFAM" id="SSF55073">
    <property type="entry name" value="Nucleotide cyclase"/>
    <property type="match status" value="1"/>
</dbReference>
<gene>
    <name evidence="2" type="ORF">SDC9_190647</name>
</gene>
<reference evidence="2" key="1">
    <citation type="submission" date="2019-08" db="EMBL/GenBank/DDBJ databases">
        <authorList>
            <person name="Kucharzyk K."/>
            <person name="Murdoch R.W."/>
            <person name="Higgins S."/>
            <person name="Loffler F."/>
        </authorList>
    </citation>
    <scope>NUCLEOTIDE SEQUENCE</scope>
</reference>
<dbReference type="InterPro" id="IPR029787">
    <property type="entry name" value="Nucleotide_cyclase"/>
</dbReference>
<evidence type="ECO:0000259" key="1">
    <source>
        <dbReference type="PROSITE" id="PS50887"/>
    </source>
</evidence>
<comment type="caution">
    <text evidence="2">The sequence shown here is derived from an EMBL/GenBank/DDBJ whole genome shotgun (WGS) entry which is preliminary data.</text>
</comment>
<evidence type="ECO:0000313" key="2">
    <source>
        <dbReference type="EMBL" id="MPN43088.1"/>
    </source>
</evidence>
<dbReference type="Gene3D" id="3.30.70.270">
    <property type="match status" value="1"/>
</dbReference>
<accession>A0A645HVP2</accession>
<protein>
    <recommendedName>
        <fullName evidence="1">GGDEF domain-containing protein</fullName>
    </recommendedName>
</protein>
<dbReference type="Pfam" id="PF00990">
    <property type="entry name" value="GGDEF"/>
    <property type="match status" value="1"/>
</dbReference>
<dbReference type="EMBL" id="VSSQ01101272">
    <property type="protein sequence ID" value="MPN43088.1"/>
    <property type="molecule type" value="Genomic_DNA"/>
</dbReference>
<feature type="domain" description="GGDEF" evidence="1">
    <location>
        <begin position="1"/>
        <end position="90"/>
    </location>
</feature>